<dbReference type="GO" id="GO:0006402">
    <property type="term" value="P:mRNA catabolic process"/>
    <property type="evidence" value="ECO:0007669"/>
    <property type="project" value="InterPro"/>
</dbReference>
<dbReference type="GO" id="GO:0032451">
    <property type="term" value="F:demethylase activity"/>
    <property type="evidence" value="ECO:0007669"/>
    <property type="project" value="InterPro"/>
</dbReference>
<comment type="caution">
    <text evidence="2">The sequence shown here is derived from an EMBL/GenBank/DDBJ whole genome shotgun (WGS) entry which is preliminary data.</text>
</comment>
<keyword evidence="3" id="KW-1185">Reference proteome</keyword>
<dbReference type="InterPro" id="IPR044842">
    <property type="entry name" value="ALKBH9B/ALKBH10B-like"/>
</dbReference>
<evidence type="ECO:0000313" key="2">
    <source>
        <dbReference type="EMBL" id="TXG59203.1"/>
    </source>
</evidence>
<dbReference type="OrthoDB" id="3219396at2759"/>
<sequence length="102" mass="11798">MSVEERENLRFAYVKRKKDFSWSEKIKEKDVNILAGLELHKSVFSAVEQEMIVNHVYSLQEKGKMHGKDKNGNPPGILKKDTIDPIPGLFKTMIRRLVKLCV</sequence>
<dbReference type="Proteomes" id="UP000323000">
    <property type="component" value="Chromosome 7"/>
</dbReference>
<dbReference type="EMBL" id="VAHF01000007">
    <property type="protein sequence ID" value="TXG59203.1"/>
    <property type="molecule type" value="Genomic_DNA"/>
</dbReference>
<dbReference type="InterPro" id="IPR037151">
    <property type="entry name" value="AlkB-like_sf"/>
</dbReference>
<dbReference type="AlphaFoldDB" id="A0A5C7HQ54"/>
<dbReference type="PANTHER" id="PTHR31447">
    <property type="entry name" value="HYDROXYPROLINE-RICH GLYCOPROTEIN FAMILY PROTEIN-RELATED"/>
    <property type="match status" value="1"/>
</dbReference>
<protein>
    <submittedName>
        <fullName evidence="2">Uncharacterized protein</fullName>
    </submittedName>
</protein>
<evidence type="ECO:0000256" key="1">
    <source>
        <dbReference type="ARBA" id="ARBA00007879"/>
    </source>
</evidence>
<reference evidence="3" key="1">
    <citation type="journal article" date="2019" name="Gigascience">
        <title>De novo genome assembly of the endangered Acer yangbiense, a plant species with extremely small populations endemic to Yunnan Province, China.</title>
        <authorList>
            <person name="Yang J."/>
            <person name="Wariss H.M."/>
            <person name="Tao L."/>
            <person name="Zhang R."/>
            <person name="Yun Q."/>
            <person name="Hollingsworth P."/>
            <person name="Dao Z."/>
            <person name="Luo G."/>
            <person name="Guo H."/>
            <person name="Ma Y."/>
            <person name="Sun W."/>
        </authorList>
    </citation>
    <scope>NUCLEOTIDE SEQUENCE [LARGE SCALE GENOMIC DNA]</scope>
    <source>
        <strain evidence="3">cv. Malutang</strain>
    </source>
</reference>
<organism evidence="2 3">
    <name type="scientific">Acer yangbiense</name>
    <dbReference type="NCBI Taxonomy" id="1000413"/>
    <lineage>
        <taxon>Eukaryota</taxon>
        <taxon>Viridiplantae</taxon>
        <taxon>Streptophyta</taxon>
        <taxon>Embryophyta</taxon>
        <taxon>Tracheophyta</taxon>
        <taxon>Spermatophyta</taxon>
        <taxon>Magnoliopsida</taxon>
        <taxon>eudicotyledons</taxon>
        <taxon>Gunneridae</taxon>
        <taxon>Pentapetalae</taxon>
        <taxon>rosids</taxon>
        <taxon>malvids</taxon>
        <taxon>Sapindales</taxon>
        <taxon>Sapindaceae</taxon>
        <taxon>Hippocastanoideae</taxon>
        <taxon>Acereae</taxon>
        <taxon>Acer</taxon>
    </lineage>
</organism>
<name>A0A5C7HQ54_9ROSI</name>
<proteinExistence type="inferred from homology"/>
<evidence type="ECO:0000313" key="3">
    <source>
        <dbReference type="Proteomes" id="UP000323000"/>
    </source>
</evidence>
<dbReference type="PANTHER" id="PTHR31447:SF5">
    <property type="entry name" value="FE2OG DIOXYGENASE DOMAIN-CONTAINING PROTEIN"/>
    <property type="match status" value="1"/>
</dbReference>
<dbReference type="GO" id="GO:0003729">
    <property type="term" value="F:mRNA binding"/>
    <property type="evidence" value="ECO:0007669"/>
    <property type="project" value="InterPro"/>
</dbReference>
<dbReference type="Gene3D" id="2.60.120.590">
    <property type="entry name" value="Alpha-ketoglutarate-dependent dioxygenase AlkB-like"/>
    <property type="match status" value="1"/>
</dbReference>
<gene>
    <name evidence="2" type="ORF">EZV62_017032</name>
</gene>
<accession>A0A5C7HQ54</accession>
<comment type="similarity">
    <text evidence="1">Belongs to the alkB family.</text>
</comment>